<evidence type="ECO:0008006" key="4">
    <source>
        <dbReference type="Google" id="ProtNLM"/>
    </source>
</evidence>
<feature type="region of interest" description="Disordered" evidence="1">
    <location>
        <begin position="1"/>
        <end position="54"/>
    </location>
</feature>
<evidence type="ECO:0000313" key="2">
    <source>
        <dbReference type="EMBL" id="ROT41400.1"/>
    </source>
</evidence>
<dbReference type="Proteomes" id="UP000272025">
    <property type="component" value="Unassembled WGS sequence"/>
</dbReference>
<dbReference type="STRING" id="1314773.A0A3N2Q3R4"/>
<reference evidence="2 3" key="1">
    <citation type="journal article" date="2018" name="Mol. Ecol.">
        <title>The obligate alkalophilic soda-lake fungus Sodiomyces alkalinus has shifted to a protein diet.</title>
        <authorList>
            <person name="Grum-Grzhimaylo A.A."/>
            <person name="Falkoski D.L."/>
            <person name="van den Heuvel J."/>
            <person name="Valero-Jimenez C.A."/>
            <person name="Min B."/>
            <person name="Choi I.G."/>
            <person name="Lipzen A."/>
            <person name="Daum C.G."/>
            <person name="Aanen D.K."/>
            <person name="Tsang A."/>
            <person name="Henrissat B."/>
            <person name="Bilanenko E.N."/>
            <person name="de Vries R.P."/>
            <person name="van Kan J.A.L."/>
            <person name="Grigoriev I.V."/>
            <person name="Debets A.J.M."/>
        </authorList>
    </citation>
    <scope>NUCLEOTIDE SEQUENCE [LARGE SCALE GENOMIC DNA]</scope>
    <source>
        <strain evidence="2 3">F11</strain>
    </source>
</reference>
<feature type="region of interest" description="Disordered" evidence="1">
    <location>
        <begin position="89"/>
        <end position="186"/>
    </location>
</feature>
<dbReference type="RefSeq" id="XP_028469206.1">
    <property type="nucleotide sequence ID" value="XM_028612803.1"/>
</dbReference>
<feature type="region of interest" description="Disordered" evidence="1">
    <location>
        <begin position="718"/>
        <end position="824"/>
    </location>
</feature>
<dbReference type="EMBL" id="ML119052">
    <property type="protein sequence ID" value="ROT41400.1"/>
    <property type="molecule type" value="Genomic_DNA"/>
</dbReference>
<feature type="compositionally biased region" description="Low complexity" evidence="1">
    <location>
        <begin position="743"/>
        <end position="753"/>
    </location>
</feature>
<proteinExistence type="predicted"/>
<keyword evidence="3" id="KW-1185">Reference proteome</keyword>
<evidence type="ECO:0000313" key="3">
    <source>
        <dbReference type="Proteomes" id="UP000272025"/>
    </source>
</evidence>
<feature type="region of interest" description="Disordered" evidence="1">
    <location>
        <begin position="227"/>
        <end position="248"/>
    </location>
</feature>
<feature type="region of interest" description="Disordered" evidence="1">
    <location>
        <begin position="432"/>
        <end position="503"/>
    </location>
</feature>
<dbReference type="OrthoDB" id="4161595at2759"/>
<feature type="compositionally biased region" description="Polar residues" evidence="1">
    <location>
        <begin position="471"/>
        <end position="484"/>
    </location>
</feature>
<dbReference type="AlphaFoldDB" id="A0A3N2Q3R4"/>
<feature type="compositionally biased region" description="Low complexity" evidence="1">
    <location>
        <begin position="43"/>
        <end position="54"/>
    </location>
</feature>
<dbReference type="GeneID" id="39581281"/>
<feature type="compositionally biased region" description="Polar residues" evidence="1">
    <location>
        <begin position="113"/>
        <end position="124"/>
    </location>
</feature>
<gene>
    <name evidence="2" type="ORF">SODALDRAFT_338741</name>
</gene>
<feature type="compositionally biased region" description="Polar residues" evidence="1">
    <location>
        <begin position="1"/>
        <end position="17"/>
    </location>
</feature>
<evidence type="ECO:0000256" key="1">
    <source>
        <dbReference type="SAM" id="MobiDB-lite"/>
    </source>
</evidence>
<feature type="compositionally biased region" description="Basic and acidic residues" evidence="1">
    <location>
        <begin position="488"/>
        <end position="503"/>
    </location>
</feature>
<accession>A0A3N2Q3R4</accession>
<name>A0A3N2Q3R4_SODAK</name>
<organism evidence="2 3">
    <name type="scientific">Sodiomyces alkalinus (strain CBS 110278 / VKM F-3762 / F11)</name>
    <name type="common">Alkaliphilic filamentous fungus</name>
    <dbReference type="NCBI Taxonomy" id="1314773"/>
    <lineage>
        <taxon>Eukaryota</taxon>
        <taxon>Fungi</taxon>
        <taxon>Dikarya</taxon>
        <taxon>Ascomycota</taxon>
        <taxon>Pezizomycotina</taxon>
        <taxon>Sordariomycetes</taxon>
        <taxon>Hypocreomycetidae</taxon>
        <taxon>Glomerellales</taxon>
        <taxon>Plectosphaerellaceae</taxon>
        <taxon>Sodiomyces</taxon>
    </lineage>
</organism>
<feature type="compositionally biased region" description="Polar residues" evidence="1">
    <location>
        <begin position="150"/>
        <end position="186"/>
    </location>
</feature>
<feature type="compositionally biased region" description="Polar residues" evidence="1">
    <location>
        <begin position="760"/>
        <end position="774"/>
    </location>
</feature>
<sequence length="824" mass="89897">MAHSSGATPLSSTSPRRQNPIRDPTANGSTGLPQSPKHKCSDSHSSLSSYASSNLTSGCHSRISSFSTVSGGTQPFTQPVNEMPSFETKLAEHEQLSPAVVGQEPRALRPASPRTSISQPQIISPATFDDGISNPERAGSPSDAILITRTAGSNRSSPSDALSPQHISAQRETNNPSFLSPHQAQVQAHSRLHKRTVSAPDFAALSAPATFNPFPSVSDTSAFAAPQQAYTMPSQTESESATPAANTAPQPEIKCMYIENCDTGSQPRKAISHIFGRNKLCTRMIPAHVWVHYCRKHYQRSRYRNGHEYAKLQIDLVEQQIERVQKWSDQNKEAGAPRVVTSWSLAIRKREQKRLEDKQDSRKRAFYDESDDDGADDAVASGTAVPAWLLQKCGTGYSTEDILAIVGQLKTEIHGNHLNQIPDIEILPCISSDGTEGKPKASQKRKTSGHATGTGSTHKRSQSMGVALRPTEQSQLMVRRTSQPGGPWDHDNFEHPMEKRQRTSELDAPYFADRPTQPQPVLPRASEGDISNARHMSLAHRPAYGHDARDHFSQEDYYYSLGSARQGLDSFPPYVFRGTAGTLGSTSASPRGPLPAPNYQRRTHQLTASQFEAPASVSGYTDPLRPAPYHQRSQSEVIRAASGLHSRYPPASSVTDSAPAGYSYDTNSVGYEHPYGPRQGYSRVDDGDLAGTAPPVGQPPTAAYYHDSRQYHYTASPYDSSAAVAPSRMPPPTTTASRHVRHPSSPSSPSSPSMARALTQAATPPQGYTYSPMTSLPPRYEPSHEQPYEQTAADQQKHSYGASGPPHRYLVEDESARHLTSTRR</sequence>
<feature type="region of interest" description="Disordered" evidence="1">
    <location>
        <begin position="646"/>
        <end position="703"/>
    </location>
</feature>
<protein>
    <recommendedName>
        <fullName evidence="4">ORP1 like protein</fullName>
    </recommendedName>
</protein>
<feature type="compositionally biased region" description="Polar residues" evidence="1">
    <location>
        <begin position="228"/>
        <end position="248"/>
    </location>
</feature>